<dbReference type="eggNOG" id="ENOG50316CG">
    <property type="taxonomic scope" value="Bacteria"/>
</dbReference>
<dbReference type="EMBL" id="HG322949">
    <property type="protein sequence ID" value="CDG82559.1"/>
    <property type="molecule type" value="Genomic_DNA"/>
</dbReference>
<keyword evidence="2" id="KW-1185">Reference proteome</keyword>
<dbReference type="STRING" id="1349767.GJA_1923"/>
<proteinExistence type="predicted"/>
<organism evidence="1 2">
    <name type="scientific">Janthinobacterium agaricidamnosum NBRC 102515 = DSM 9628</name>
    <dbReference type="NCBI Taxonomy" id="1349767"/>
    <lineage>
        <taxon>Bacteria</taxon>
        <taxon>Pseudomonadati</taxon>
        <taxon>Pseudomonadota</taxon>
        <taxon>Betaproteobacteria</taxon>
        <taxon>Burkholderiales</taxon>
        <taxon>Oxalobacteraceae</taxon>
        <taxon>Janthinobacterium</taxon>
    </lineage>
</organism>
<dbReference type="Proteomes" id="UP000027604">
    <property type="component" value="Chromosome I"/>
</dbReference>
<evidence type="ECO:0000313" key="2">
    <source>
        <dbReference type="Proteomes" id="UP000027604"/>
    </source>
</evidence>
<name>W0V162_9BURK</name>
<dbReference type="PATRIC" id="fig|1349767.4.peg.3692"/>
<dbReference type="KEGG" id="jag:GJA_1923"/>
<protein>
    <recommendedName>
        <fullName evidence="3">Flagellar FliT family protein</fullName>
    </recommendedName>
</protein>
<sequence>MLGLARRLAAASAQADWTALETLNQELAGSLPLLAAQGGWNDAEQTVLLQLRKIFAQAVKICSEEKDRLEKHLGSLQANKEGWIAYALNGAIDADGIQA</sequence>
<dbReference type="AlphaFoldDB" id="W0V162"/>
<evidence type="ECO:0000313" key="1">
    <source>
        <dbReference type="EMBL" id="CDG82559.1"/>
    </source>
</evidence>
<gene>
    <name evidence="1" type="ORF">GJA_1923</name>
</gene>
<evidence type="ECO:0008006" key="3">
    <source>
        <dbReference type="Google" id="ProtNLM"/>
    </source>
</evidence>
<dbReference type="HOGENOM" id="CLU_2316521_0_0_4"/>
<accession>W0V162</accession>
<reference evidence="1 2" key="1">
    <citation type="journal article" date="2015" name="Genome Announc.">
        <title>Genome Sequence of Mushroom Soft-Rot Pathogen Janthinobacterium agaricidamnosum.</title>
        <authorList>
            <person name="Graupner K."/>
            <person name="Lackner G."/>
            <person name="Hertweck C."/>
        </authorList>
    </citation>
    <scope>NUCLEOTIDE SEQUENCE [LARGE SCALE GENOMIC DNA]</scope>
    <source>
        <strain evidence="2">NBRC 102515 / DSM 9628</strain>
    </source>
</reference>